<dbReference type="FunFam" id="3.40.47.10:FF:000010">
    <property type="entry name" value="Acetyl-CoA acetyltransferase (Thiolase)"/>
    <property type="match status" value="1"/>
</dbReference>
<evidence type="ECO:0000256" key="1">
    <source>
        <dbReference type="ARBA" id="ARBA00010982"/>
    </source>
</evidence>
<evidence type="ECO:0000256" key="5">
    <source>
        <dbReference type="RuleBase" id="RU003557"/>
    </source>
</evidence>
<gene>
    <name evidence="9" type="ORF">AA994_07940</name>
    <name evidence="8" type="ORF">CVU5213_07530</name>
</gene>
<evidence type="ECO:0000259" key="6">
    <source>
        <dbReference type="Pfam" id="PF00108"/>
    </source>
</evidence>
<dbReference type="EC" id="2.3.1.9" evidence="9"/>
<evidence type="ECO:0000256" key="4">
    <source>
        <dbReference type="PIRSR" id="PIRSR000429-1"/>
    </source>
</evidence>
<dbReference type="NCBIfam" id="TIGR01930">
    <property type="entry name" value="AcCoA-C-Actrans"/>
    <property type="match status" value="1"/>
</dbReference>
<feature type="active site" description="Acyl-thioester intermediate" evidence="4">
    <location>
        <position position="90"/>
    </location>
</feature>
<reference evidence="10" key="1">
    <citation type="submission" date="2015-06" db="EMBL/GenBank/DDBJ databases">
        <authorList>
            <person name="Parisi A."/>
            <person name="Chiara M."/>
            <person name="Florio D."/>
            <person name="Miccolupo A."/>
            <person name="Manzari C."/>
            <person name="Mion D."/>
            <person name="Caruso M."/>
            <person name="D'erchia A.M."/>
            <person name="Zanoni R."/>
        </authorList>
    </citation>
    <scope>NUCLEOTIDE SEQUENCE [LARGE SCALE GENOMIC DNA]</scope>
    <source>
        <strain evidence="10">73/13</strain>
    </source>
</reference>
<accession>A0A2G4QYR6</accession>
<dbReference type="PROSITE" id="PS00098">
    <property type="entry name" value="THIOLASE_1"/>
    <property type="match status" value="1"/>
</dbReference>
<dbReference type="PROSITE" id="PS00737">
    <property type="entry name" value="THIOLASE_2"/>
    <property type="match status" value="1"/>
</dbReference>
<name>A0A2G4QYR6_9BACT</name>
<reference evidence="9" key="2">
    <citation type="submission" date="2015-06" db="EMBL/GenBank/DDBJ databases">
        <authorList>
            <person name="Hoefler B.C."/>
            <person name="Straight P.D."/>
        </authorList>
    </citation>
    <scope>NUCLEOTIDE SEQUENCE [LARGE SCALE GENOMIC DNA]</scope>
    <source>
        <strain evidence="9">73/13</strain>
    </source>
</reference>
<dbReference type="Pfam" id="PF02803">
    <property type="entry name" value="Thiolase_C"/>
    <property type="match status" value="1"/>
</dbReference>
<feature type="active site" description="Proton acceptor" evidence="4">
    <location>
        <position position="350"/>
    </location>
</feature>
<proteinExistence type="inferred from homology"/>
<dbReference type="InterPro" id="IPR020615">
    <property type="entry name" value="Thiolase_acyl_enz_int_AS"/>
</dbReference>
<evidence type="ECO:0000256" key="3">
    <source>
        <dbReference type="ARBA" id="ARBA00023315"/>
    </source>
</evidence>
<reference evidence="8 11" key="4">
    <citation type="journal article" date="2021" name="Syst. Appl. Microbiol.">
        <title>nCampylobacter vulpis sp. nov. isolated from wild red foxes.</title>
        <authorList>
            <person name="Parisi A."/>
            <person name="Chiara M."/>
            <person name="Caffara M."/>
            <person name="Mion D."/>
            <person name="Miller W.G."/>
            <person name="Caruso M."/>
            <person name="Manzari C."/>
            <person name="Florio D."/>
            <person name="Capozzi L."/>
            <person name="D'Erchia A.M."/>
            <person name="Manzulli V."/>
            <person name="Zanoni R.G."/>
        </authorList>
    </citation>
    <scope>NUCLEOTIDE SEQUENCE [LARGE SCALE GENOMIC DNA]</scope>
    <source>
        <strain evidence="8 11">52/13</strain>
    </source>
</reference>
<dbReference type="Gene3D" id="3.40.47.10">
    <property type="match status" value="2"/>
</dbReference>
<reference evidence="8" key="3">
    <citation type="submission" date="2019-07" db="EMBL/GenBank/DDBJ databases">
        <authorList>
            <person name="Miller W.G."/>
        </authorList>
    </citation>
    <scope>NUCLEOTIDE SEQUENCE</scope>
    <source>
        <strain evidence="8">52/13</strain>
    </source>
</reference>
<evidence type="ECO:0000313" key="8">
    <source>
        <dbReference type="EMBL" id="MBS4241564.1"/>
    </source>
</evidence>
<dbReference type="PANTHER" id="PTHR18919">
    <property type="entry name" value="ACETYL-COA C-ACYLTRANSFERASE"/>
    <property type="match status" value="1"/>
</dbReference>
<sequence>MKIQEVVVVAAKRTAIGSFLGSLKQTKAVELVSMLTQSLLDETRANKGLINELILGQVLGAGCGQNVARQALINSGISVKKTAYTINMLCGSGLKAVQLGFDSIRFNNADLLLCGGVENMSLAPFLLENARLGYKMGQQNLTDSMIKDGIWCALSDCHMGITAENLAKKYELSREEQDEFALNSQLKAAEAIKNKAFEAEILPLKIQDKKKEFLFSEDEFVRKDASLEALSRLKPAFDKNGTVTAGNSSGVNDGAAMLLLSSKEKALELNLPILATLKGFASVGVEPSIMGIGAAFAAQKVLEKTHFGIDDMELIEANEAFAAQSLATLKELKADANRVNVNGGAIALGHPIGASGARILTSLIYALRARGKNLGLATLCVGGGQGIAAVLEIER</sequence>
<evidence type="ECO:0000313" key="11">
    <source>
        <dbReference type="Proteomes" id="UP000811399"/>
    </source>
</evidence>
<dbReference type="PIRSF" id="PIRSF000429">
    <property type="entry name" value="Ac-CoA_Ac_transf"/>
    <property type="match status" value="1"/>
</dbReference>
<dbReference type="Proteomes" id="UP000811399">
    <property type="component" value="Unassembled WGS sequence"/>
</dbReference>
<keyword evidence="2 5" id="KW-0808">Transferase</keyword>
<dbReference type="InterPro" id="IPR020617">
    <property type="entry name" value="Thiolase_C"/>
</dbReference>
<evidence type="ECO:0000313" key="10">
    <source>
        <dbReference type="Proteomes" id="UP000237472"/>
    </source>
</evidence>
<evidence type="ECO:0000256" key="2">
    <source>
        <dbReference type="ARBA" id="ARBA00022679"/>
    </source>
</evidence>
<dbReference type="EMBL" id="LDWY01000093">
    <property type="protein sequence ID" value="PHY89457.1"/>
    <property type="molecule type" value="Genomic_DNA"/>
</dbReference>
<comment type="caution">
    <text evidence="9">The sequence shown here is derived from an EMBL/GenBank/DDBJ whole genome shotgun (WGS) entry which is preliminary data.</text>
</comment>
<dbReference type="InterPro" id="IPR020610">
    <property type="entry name" value="Thiolase_AS"/>
</dbReference>
<dbReference type="Pfam" id="PF00108">
    <property type="entry name" value="Thiolase_N"/>
    <property type="match status" value="1"/>
</dbReference>
<dbReference type="PROSITE" id="PS00099">
    <property type="entry name" value="THIOLASE_3"/>
    <property type="match status" value="1"/>
</dbReference>
<dbReference type="AlphaFoldDB" id="A0A2G4QYR6"/>
<dbReference type="CDD" id="cd00751">
    <property type="entry name" value="thiolase"/>
    <property type="match status" value="1"/>
</dbReference>
<keyword evidence="11" id="KW-1185">Reference proteome</keyword>
<dbReference type="InterPro" id="IPR020613">
    <property type="entry name" value="Thiolase_CS"/>
</dbReference>
<dbReference type="PANTHER" id="PTHR18919:SF107">
    <property type="entry name" value="ACETYL-COA ACETYLTRANSFERASE, CYTOSOLIC"/>
    <property type="match status" value="1"/>
</dbReference>
<dbReference type="SUPFAM" id="SSF53901">
    <property type="entry name" value="Thiolase-like"/>
    <property type="match status" value="2"/>
</dbReference>
<keyword evidence="3 5" id="KW-0012">Acyltransferase</keyword>
<dbReference type="GO" id="GO:0003985">
    <property type="term" value="F:acetyl-CoA C-acetyltransferase activity"/>
    <property type="evidence" value="ECO:0007669"/>
    <property type="project" value="UniProtKB-EC"/>
</dbReference>
<protein>
    <submittedName>
        <fullName evidence="9">Acetyl-CoA acetyltransferase</fullName>
        <ecNumber evidence="9">2.3.1.9</ecNumber>
    </submittedName>
    <submittedName>
        <fullName evidence="8">Thiolase family protein</fullName>
    </submittedName>
</protein>
<feature type="domain" description="Thiolase N-terminal" evidence="6">
    <location>
        <begin position="6"/>
        <end position="263"/>
    </location>
</feature>
<feature type="active site" description="Proton acceptor" evidence="4">
    <location>
        <position position="380"/>
    </location>
</feature>
<organism evidence="9 10">
    <name type="scientific">Campylobacter vulpis</name>
    <dbReference type="NCBI Taxonomy" id="1655500"/>
    <lineage>
        <taxon>Bacteria</taxon>
        <taxon>Pseudomonadati</taxon>
        <taxon>Campylobacterota</taxon>
        <taxon>Epsilonproteobacteria</taxon>
        <taxon>Campylobacterales</taxon>
        <taxon>Campylobacteraceae</taxon>
        <taxon>Campylobacter</taxon>
    </lineage>
</organism>
<dbReference type="EMBL" id="VJYU01000030">
    <property type="protein sequence ID" value="MBS4241564.1"/>
    <property type="molecule type" value="Genomic_DNA"/>
</dbReference>
<dbReference type="InterPro" id="IPR002155">
    <property type="entry name" value="Thiolase"/>
</dbReference>
<evidence type="ECO:0000313" key="9">
    <source>
        <dbReference type="EMBL" id="PHY89457.1"/>
    </source>
</evidence>
<dbReference type="InterPro" id="IPR016039">
    <property type="entry name" value="Thiolase-like"/>
</dbReference>
<feature type="domain" description="Thiolase C-terminal" evidence="7">
    <location>
        <begin position="272"/>
        <end position="392"/>
    </location>
</feature>
<comment type="similarity">
    <text evidence="1 5">Belongs to the thiolase-like superfamily. Thiolase family.</text>
</comment>
<dbReference type="InterPro" id="IPR020616">
    <property type="entry name" value="Thiolase_N"/>
</dbReference>
<dbReference type="Proteomes" id="UP000237472">
    <property type="component" value="Unassembled WGS sequence"/>
</dbReference>
<evidence type="ECO:0000259" key="7">
    <source>
        <dbReference type="Pfam" id="PF02803"/>
    </source>
</evidence>
<dbReference type="OrthoDB" id="4565318at2"/>